<protein>
    <submittedName>
        <fullName evidence="1">Uncharacterized protein</fullName>
    </submittedName>
</protein>
<accession>A0ACC0VL92</accession>
<evidence type="ECO:0000313" key="2">
    <source>
        <dbReference type="Proteomes" id="UP001163321"/>
    </source>
</evidence>
<gene>
    <name evidence="1" type="ORF">PsorP6_004154</name>
</gene>
<organism evidence="1 2">
    <name type="scientific">Peronosclerospora sorghi</name>
    <dbReference type="NCBI Taxonomy" id="230839"/>
    <lineage>
        <taxon>Eukaryota</taxon>
        <taxon>Sar</taxon>
        <taxon>Stramenopiles</taxon>
        <taxon>Oomycota</taxon>
        <taxon>Peronosporomycetes</taxon>
        <taxon>Peronosporales</taxon>
        <taxon>Peronosporaceae</taxon>
        <taxon>Peronosclerospora</taxon>
    </lineage>
</organism>
<evidence type="ECO:0000313" key="1">
    <source>
        <dbReference type="EMBL" id="KAI9906694.1"/>
    </source>
</evidence>
<keyword evidence="2" id="KW-1185">Reference proteome</keyword>
<proteinExistence type="predicted"/>
<name>A0ACC0VL92_9STRA</name>
<dbReference type="EMBL" id="CM047587">
    <property type="protein sequence ID" value="KAI9906694.1"/>
    <property type="molecule type" value="Genomic_DNA"/>
</dbReference>
<sequence length="386" mass="42593">MRSTQLDSTRYVDAHAYEEYQRQKGLELVISECVVGSPSEVFDTWLEEIWLSRGPELHKGEGRGCVGNIRGAPLGTEVEILSAGLPYDDLVDSDGGRPSRTAAQRDHSKIPSICYKIRKFGLLPIQNYIAFVQFIDVAASTESTPATLVIWSLKMQPSTIGYLLCCGIFTKFILLSVLQGYLKALAETAATKANCLLYTDFIPLISHNKFYCSYFQIMADQYVDVAGFEEYKDNDGQELVLSQLVNASVDDAYDAWIRMEWVGRGVTLKSGEGRGLVGHRRLVSLGVEEQILSAGPPDHSDRIPSVRYSIQNCGPLLLSDHVALVQFVADRSAPLSQPKTLILWSSKLTPSTFGSVLLCGGSISRLVLRTVLSSSLRQIAAIFQQK</sequence>
<dbReference type="Proteomes" id="UP001163321">
    <property type="component" value="Chromosome 8"/>
</dbReference>
<reference evidence="1 2" key="1">
    <citation type="journal article" date="2022" name="bioRxiv">
        <title>The genome of the oomycete Peronosclerospora sorghi, a cosmopolitan pathogen of maize and sorghum, is inflated with dispersed pseudogenes.</title>
        <authorList>
            <person name="Fletcher K."/>
            <person name="Martin F."/>
            <person name="Isakeit T."/>
            <person name="Cavanaugh K."/>
            <person name="Magill C."/>
            <person name="Michelmore R."/>
        </authorList>
    </citation>
    <scope>NUCLEOTIDE SEQUENCE [LARGE SCALE GENOMIC DNA]</scope>
    <source>
        <strain evidence="1">P6</strain>
    </source>
</reference>
<comment type="caution">
    <text evidence="1">The sequence shown here is derived from an EMBL/GenBank/DDBJ whole genome shotgun (WGS) entry which is preliminary data.</text>
</comment>